<dbReference type="EMBL" id="LPUY01000018">
    <property type="protein sequence ID" value="KUP94350.1"/>
    <property type="molecule type" value="Genomic_DNA"/>
</dbReference>
<dbReference type="NCBIfam" id="TIGR01730">
    <property type="entry name" value="RND_mfp"/>
    <property type="match status" value="1"/>
</dbReference>
<dbReference type="Gene3D" id="1.10.287.470">
    <property type="entry name" value="Helix hairpin bin"/>
    <property type="match status" value="1"/>
</dbReference>
<dbReference type="Gene3D" id="2.40.50.100">
    <property type="match status" value="1"/>
</dbReference>
<evidence type="ECO:0000256" key="1">
    <source>
        <dbReference type="ARBA" id="ARBA00009477"/>
    </source>
</evidence>
<organism evidence="4 5">
    <name type="scientific">Tritonibacter horizontis</name>
    <dbReference type="NCBI Taxonomy" id="1768241"/>
    <lineage>
        <taxon>Bacteria</taxon>
        <taxon>Pseudomonadati</taxon>
        <taxon>Pseudomonadota</taxon>
        <taxon>Alphaproteobacteria</taxon>
        <taxon>Rhodobacterales</taxon>
        <taxon>Paracoccaceae</taxon>
        <taxon>Tritonibacter</taxon>
    </lineage>
</organism>
<dbReference type="PANTHER" id="PTHR30469">
    <property type="entry name" value="MULTIDRUG RESISTANCE PROTEIN MDTA"/>
    <property type="match status" value="1"/>
</dbReference>
<dbReference type="GO" id="GO:0015562">
    <property type="term" value="F:efflux transmembrane transporter activity"/>
    <property type="evidence" value="ECO:0007669"/>
    <property type="project" value="TreeGrafter"/>
</dbReference>
<keyword evidence="5" id="KW-1185">Reference proteome</keyword>
<evidence type="ECO:0000259" key="3">
    <source>
        <dbReference type="Pfam" id="PF25954"/>
    </source>
</evidence>
<reference evidence="4 5" key="1">
    <citation type="submission" date="2015-12" db="EMBL/GenBank/DDBJ databases">
        <title>Genome sequence of the marine Rhodobacteraceae strain O3.65, Candidatus Tritonibacter horizontis.</title>
        <authorList>
            <person name="Poehlein A."/>
            <person name="Giebel H.A."/>
            <person name="Voget S."/>
            <person name="Brinkhoff T."/>
        </authorList>
    </citation>
    <scope>NUCLEOTIDE SEQUENCE [LARGE SCALE GENOMIC DNA]</scope>
    <source>
        <strain evidence="4 5">O3.65</strain>
    </source>
</reference>
<dbReference type="InterPro" id="IPR006143">
    <property type="entry name" value="RND_pump_MFP"/>
</dbReference>
<dbReference type="PANTHER" id="PTHR30469:SF29">
    <property type="entry name" value="BLR2860 PROTEIN"/>
    <property type="match status" value="1"/>
</dbReference>
<dbReference type="OrthoDB" id="9806939at2"/>
<feature type="coiled-coil region" evidence="2">
    <location>
        <begin position="131"/>
        <end position="172"/>
    </location>
</feature>
<dbReference type="Gene3D" id="2.40.30.170">
    <property type="match status" value="1"/>
</dbReference>
<dbReference type="AlphaFoldDB" id="A0A132C2S5"/>
<proteinExistence type="inferred from homology"/>
<gene>
    <name evidence="4" type="primary">mdtA_2</name>
    <name evidence="4" type="ORF">TRIHO_07650</name>
</gene>
<dbReference type="Gene3D" id="2.40.420.20">
    <property type="match status" value="1"/>
</dbReference>
<sequence length="418" mass="44021">MRIIPPLTALVVTASLYALVMERDSLLAFARGEDASEIDTQDAAPTEPAADAIAQADTQQAVRVAVVAVHSAARAIDNAIVVRGQTRAMRQVDVQSETTSTVISEPLRKGAKVAAGDVLCELDPGIRPASLLEARARLQEARAKVPEAEARLEESHALLEEAQINLTAAEKLSKGGFASETRLVSARAAERTAQAAIASAEGGLESTRAGIESAIATVAAAEKEIERLVMHAPFDGILESDTAEIGSLLQAGSHCATVIQLDTIKLVGYLPETAINRVDLGSKAGARLATGQQASGTVSFISRSADPETRTFEVEITVPNPDLAIRDGQTAEIIISAEGTKAHQLPQSALTLNNEGQLGVRVVRADTTAGFMPVTLLRDEAAGVWLDGLPEQADVIVMGQDFVTEGVLLNPTYREISE</sequence>
<dbReference type="Pfam" id="PF25954">
    <property type="entry name" value="Beta-barrel_RND_2"/>
    <property type="match status" value="1"/>
</dbReference>
<accession>A0A132C2S5</accession>
<dbReference type="InterPro" id="IPR058792">
    <property type="entry name" value="Beta-barrel_RND_2"/>
</dbReference>
<dbReference type="Proteomes" id="UP000068382">
    <property type="component" value="Unassembled WGS sequence"/>
</dbReference>
<dbReference type="RefSeq" id="WP_068240581.1">
    <property type="nucleotide sequence ID" value="NZ_LPUY01000018.1"/>
</dbReference>
<protein>
    <submittedName>
        <fullName evidence="4">Multidrug resistance protein MdtA</fullName>
    </submittedName>
</protein>
<keyword evidence="2" id="KW-0175">Coiled coil</keyword>
<evidence type="ECO:0000256" key="2">
    <source>
        <dbReference type="SAM" id="Coils"/>
    </source>
</evidence>
<dbReference type="PATRIC" id="fig|1768241.3.peg.789"/>
<comment type="caution">
    <text evidence="4">The sequence shown here is derived from an EMBL/GenBank/DDBJ whole genome shotgun (WGS) entry which is preliminary data.</text>
</comment>
<name>A0A132C2S5_9RHOB</name>
<dbReference type="SUPFAM" id="SSF111369">
    <property type="entry name" value="HlyD-like secretion proteins"/>
    <property type="match status" value="1"/>
</dbReference>
<comment type="similarity">
    <text evidence="1">Belongs to the membrane fusion protein (MFP) (TC 8.A.1) family.</text>
</comment>
<evidence type="ECO:0000313" key="5">
    <source>
        <dbReference type="Proteomes" id="UP000068382"/>
    </source>
</evidence>
<evidence type="ECO:0000313" key="4">
    <source>
        <dbReference type="EMBL" id="KUP94350.1"/>
    </source>
</evidence>
<dbReference type="GO" id="GO:1990281">
    <property type="term" value="C:efflux pump complex"/>
    <property type="evidence" value="ECO:0007669"/>
    <property type="project" value="TreeGrafter"/>
</dbReference>
<feature type="domain" description="CusB-like beta-barrel" evidence="3">
    <location>
        <begin position="270"/>
        <end position="338"/>
    </location>
</feature>